<dbReference type="AlphaFoldDB" id="A0A8J3X6P7"/>
<dbReference type="SUPFAM" id="SSF51445">
    <property type="entry name" value="(Trans)glycosidases"/>
    <property type="match status" value="1"/>
</dbReference>
<protein>
    <recommendedName>
        <fullName evidence="4">Glycosyl hydrolases family 39</fullName>
    </recommendedName>
</protein>
<evidence type="ECO:0000256" key="1">
    <source>
        <dbReference type="SAM" id="SignalP"/>
    </source>
</evidence>
<sequence length="742" mass="77531">MTPHARLHARIRLTRLIRRWLAPVLAVAAVVAMTPLLAAPAGAADGTVTVNLAQRGKVPTRAGAGFLYGLDQNGSAPADDLLQPLRPTLFRGGGARIAGHGWIGDGYAAGPGYQVRLTSALDQARRVTAAPYGAAYHLLVSDVWGADTEQPAGTVYPCDNGDCANWRTFVGRLVADVRASGVPVRYDIWNEPEGTSFWPRGVNSAQYFQMWDTAVNEIRRLDPSAVVVGPSFGGYNRTWINDFLARTKADGTLPNVLNWHFSSDPVADATDAKGVLAANGIPAMPLTMDEYLFSQQQNSGYLAWYLDRLALSDISAAAHAIWSDCCVAGTLDSVLTSGRQPTGQWWVYRAYAQMTGNLVATTNANGVAVAAALDQGQGRAVALLGNQSGQTGTTTVAVNGLSAAPWLVVNGTVRVKVERIPNQSPLSAPLTVSEGNVAVTGGAISVPVTHASGTDAYTITLTPGGGAPGTGTVTVDGDTTGTGDLQFQYGPNWGLTTGVPDMYAGTANWSHTAGATATFRFTGTQVALRAVRDVDQGRMTVSVDGGAAQTVDDYSASRDASAVVWTSPVMSSGAHTLTIVNTGQRNPQSGGVNIALDRADVSQQAAPPPTTVTVDGDTTGTGDLQFQYGPNWGLTTGVPDMYAGTANWSYTAGATATFRFTGTRVALHAVRDVDQQIIAVSMDGGQETTVDGYSPSRNASGVVWTSPVLPTGAHTLRVRLTGNRNAASSGYNAALDSADVTR</sequence>
<dbReference type="RefSeq" id="WP_203954013.1">
    <property type="nucleotide sequence ID" value="NZ_BOOO01000017.1"/>
</dbReference>
<evidence type="ECO:0000313" key="3">
    <source>
        <dbReference type="Proteomes" id="UP000650628"/>
    </source>
</evidence>
<evidence type="ECO:0008006" key="4">
    <source>
        <dbReference type="Google" id="ProtNLM"/>
    </source>
</evidence>
<dbReference type="Proteomes" id="UP000650628">
    <property type="component" value="Unassembled WGS sequence"/>
</dbReference>
<evidence type="ECO:0000313" key="2">
    <source>
        <dbReference type="EMBL" id="GII30037.1"/>
    </source>
</evidence>
<gene>
    <name evidence="2" type="ORF">Pmi06nite_34790</name>
</gene>
<keyword evidence="1" id="KW-0732">Signal</keyword>
<comment type="caution">
    <text evidence="2">The sequence shown here is derived from an EMBL/GenBank/DDBJ whole genome shotgun (WGS) entry which is preliminary data.</text>
</comment>
<dbReference type="Gene3D" id="2.60.120.260">
    <property type="entry name" value="Galactose-binding domain-like"/>
    <property type="match status" value="2"/>
</dbReference>
<feature type="signal peptide" evidence="1">
    <location>
        <begin position="1"/>
        <end position="43"/>
    </location>
</feature>
<accession>A0A8J3X6P7</accession>
<name>A0A8J3X6P7_9ACTN</name>
<feature type="chain" id="PRO_5035320580" description="Glycosyl hydrolases family 39" evidence="1">
    <location>
        <begin position="44"/>
        <end position="742"/>
    </location>
</feature>
<dbReference type="InterPro" id="IPR017853">
    <property type="entry name" value="GH"/>
</dbReference>
<organism evidence="2 3">
    <name type="scientific">Planotetraspora mira</name>
    <dbReference type="NCBI Taxonomy" id="58121"/>
    <lineage>
        <taxon>Bacteria</taxon>
        <taxon>Bacillati</taxon>
        <taxon>Actinomycetota</taxon>
        <taxon>Actinomycetes</taxon>
        <taxon>Streptosporangiales</taxon>
        <taxon>Streptosporangiaceae</taxon>
        <taxon>Planotetraspora</taxon>
    </lineage>
</organism>
<reference evidence="2 3" key="1">
    <citation type="submission" date="2021-01" db="EMBL/GenBank/DDBJ databases">
        <title>Whole genome shotgun sequence of Planotetraspora mira NBRC 15435.</title>
        <authorList>
            <person name="Komaki H."/>
            <person name="Tamura T."/>
        </authorList>
    </citation>
    <scope>NUCLEOTIDE SEQUENCE [LARGE SCALE GENOMIC DNA]</scope>
    <source>
        <strain evidence="2 3">NBRC 15435</strain>
    </source>
</reference>
<dbReference type="Gene3D" id="3.20.20.80">
    <property type="entry name" value="Glycosidases"/>
    <property type="match status" value="1"/>
</dbReference>
<dbReference type="EMBL" id="BOOO01000017">
    <property type="protein sequence ID" value="GII30037.1"/>
    <property type="molecule type" value="Genomic_DNA"/>
</dbReference>
<proteinExistence type="predicted"/>
<keyword evidence="3" id="KW-1185">Reference proteome</keyword>